<accession>A0ACB9ZZ09</accession>
<gene>
    <name evidence="1" type="ORF">M9H77_31064</name>
</gene>
<protein>
    <submittedName>
        <fullName evidence="1">Uncharacterized protein</fullName>
    </submittedName>
</protein>
<dbReference type="EMBL" id="CM044707">
    <property type="protein sequence ID" value="KAI5653877.1"/>
    <property type="molecule type" value="Genomic_DNA"/>
</dbReference>
<evidence type="ECO:0000313" key="2">
    <source>
        <dbReference type="Proteomes" id="UP001060085"/>
    </source>
</evidence>
<sequence>MVDTLGSIKDTTELEALRSRLENFWADVIEVKGELKKFAGNSESTWRNMELSQTKLVTLMSMPSRLIKDLDFPIVVAYVAMHDEDEDIVSDRQIDKGNDMAGCNQICAERVVNDEEVFQCVQFYRSLRRSARNRPSAARIIKGLRSARIRRRETSKDFIKSVVNVTVINCLSTLLTYAERLKHNGKARIWYLLTWFQVEVLGKDSPLDKLYRYFLVENEYGGNFISCEKVDSIDRYAYVFKLFISDDNIARANVLRNLGYYIDSSDGQKYGRLQQSYEGLMIEKDSKAWGEWEQSIILI</sequence>
<name>A0ACB9ZZ09_CATRO</name>
<evidence type="ECO:0000313" key="1">
    <source>
        <dbReference type="EMBL" id="KAI5653877.1"/>
    </source>
</evidence>
<organism evidence="1 2">
    <name type="scientific">Catharanthus roseus</name>
    <name type="common">Madagascar periwinkle</name>
    <name type="synonym">Vinca rosea</name>
    <dbReference type="NCBI Taxonomy" id="4058"/>
    <lineage>
        <taxon>Eukaryota</taxon>
        <taxon>Viridiplantae</taxon>
        <taxon>Streptophyta</taxon>
        <taxon>Embryophyta</taxon>
        <taxon>Tracheophyta</taxon>
        <taxon>Spermatophyta</taxon>
        <taxon>Magnoliopsida</taxon>
        <taxon>eudicotyledons</taxon>
        <taxon>Gunneridae</taxon>
        <taxon>Pentapetalae</taxon>
        <taxon>asterids</taxon>
        <taxon>lamiids</taxon>
        <taxon>Gentianales</taxon>
        <taxon>Apocynaceae</taxon>
        <taxon>Rauvolfioideae</taxon>
        <taxon>Vinceae</taxon>
        <taxon>Catharanthinae</taxon>
        <taxon>Catharanthus</taxon>
    </lineage>
</organism>
<comment type="caution">
    <text evidence="1">The sequence shown here is derived from an EMBL/GenBank/DDBJ whole genome shotgun (WGS) entry which is preliminary data.</text>
</comment>
<keyword evidence="2" id="KW-1185">Reference proteome</keyword>
<reference evidence="2" key="1">
    <citation type="journal article" date="2023" name="Nat. Plants">
        <title>Single-cell RNA sequencing provides a high-resolution roadmap for understanding the multicellular compartmentation of specialized metabolism.</title>
        <authorList>
            <person name="Sun S."/>
            <person name="Shen X."/>
            <person name="Li Y."/>
            <person name="Li Y."/>
            <person name="Wang S."/>
            <person name="Li R."/>
            <person name="Zhang H."/>
            <person name="Shen G."/>
            <person name="Guo B."/>
            <person name="Wei J."/>
            <person name="Xu J."/>
            <person name="St-Pierre B."/>
            <person name="Chen S."/>
            <person name="Sun C."/>
        </authorList>
    </citation>
    <scope>NUCLEOTIDE SEQUENCE [LARGE SCALE GENOMIC DNA]</scope>
</reference>
<proteinExistence type="predicted"/>
<dbReference type="Proteomes" id="UP001060085">
    <property type="component" value="Linkage Group LG07"/>
</dbReference>